<keyword evidence="3 7" id="KW-0378">Hydrolase</keyword>
<dbReference type="Gene3D" id="2.30.40.10">
    <property type="entry name" value="Urease, subunit C, domain 1"/>
    <property type="match status" value="1"/>
</dbReference>
<dbReference type="InterPro" id="IPR050287">
    <property type="entry name" value="MTA/SAH_deaminase"/>
</dbReference>
<dbReference type="AlphaFoldDB" id="A0A2Y9A513"/>
<dbReference type="GO" id="GO:0016810">
    <property type="term" value="F:hydrolase activity, acting on carbon-nitrogen (but not peptide) bonds"/>
    <property type="evidence" value="ECO:0007669"/>
    <property type="project" value="InterPro"/>
</dbReference>
<dbReference type="InterPro" id="IPR054418">
    <property type="entry name" value="MQNX/HUTI_composite_N"/>
</dbReference>
<evidence type="ECO:0000256" key="4">
    <source>
        <dbReference type="ARBA" id="ARBA00022833"/>
    </source>
</evidence>
<dbReference type="Pfam" id="PF01979">
    <property type="entry name" value="Amidohydro_1"/>
    <property type="match status" value="1"/>
</dbReference>
<evidence type="ECO:0000313" key="9">
    <source>
        <dbReference type="Proteomes" id="UP000245839"/>
    </source>
</evidence>
<accession>A0A2Y9A513</accession>
<evidence type="ECO:0000313" key="7">
    <source>
        <dbReference type="EMBL" id="PWJ21621.1"/>
    </source>
</evidence>
<dbReference type="PANTHER" id="PTHR43794">
    <property type="entry name" value="AMINOHYDROLASE SSNA-RELATED"/>
    <property type="match status" value="1"/>
</dbReference>
<keyword evidence="4" id="KW-0862">Zinc</keyword>
<name>A0A2Y9A513_9RHOB</name>
<dbReference type="RefSeq" id="WP_109562269.1">
    <property type="nucleotide sequence ID" value="NZ_QGDJ01000001.1"/>
</dbReference>
<evidence type="ECO:0000259" key="5">
    <source>
        <dbReference type="Pfam" id="PF01979"/>
    </source>
</evidence>
<keyword evidence="2" id="KW-0479">Metal-binding</keyword>
<organism evidence="8 10">
    <name type="scientific">Jannaschia seohaensis</name>
    <dbReference type="NCBI Taxonomy" id="475081"/>
    <lineage>
        <taxon>Bacteria</taxon>
        <taxon>Pseudomonadati</taxon>
        <taxon>Pseudomonadota</taxon>
        <taxon>Alphaproteobacteria</taxon>
        <taxon>Rhodobacterales</taxon>
        <taxon>Roseobacteraceae</taxon>
        <taxon>Jannaschia</taxon>
    </lineage>
</organism>
<dbReference type="SUPFAM" id="SSF51338">
    <property type="entry name" value="Composite domain of metallo-dependent hydrolases"/>
    <property type="match status" value="1"/>
</dbReference>
<dbReference type="InterPro" id="IPR032466">
    <property type="entry name" value="Metal_Hydrolase"/>
</dbReference>
<evidence type="ECO:0000256" key="1">
    <source>
        <dbReference type="ARBA" id="ARBA00006745"/>
    </source>
</evidence>
<dbReference type="EMBL" id="UETC01000001">
    <property type="protein sequence ID" value="SSA37287.1"/>
    <property type="molecule type" value="Genomic_DNA"/>
</dbReference>
<dbReference type="EMBL" id="QGDJ01000001">
    <property type="protein sequence ID" value="PWJ21621.1"/>
    <property type="molecule type" value="Genomic_DNA"/>
</dbReference>
<evidence type="ECO:0000259" key="6">
    <source>
        <dbReference type="Pfam" id="PF22039"/>
    </source>
</evidence>
<keyword evidence="9" id="KW-1185">Reference proteome</keyword>
<gene>
    <name evidence="7" type="ORF">BCF38_10126</name>
    <name evidence="8" type="ORF">SAMN05421539_10126</name>
</gene>
<dbReference type="Proteomes" id="UP000245839">
    <property type="component" value="Unassembled WGS sequence"/>
</dbReference>
<dbReference type="SUPFAM" id="SSF51556">
    <property type="entry name" value="Metallo-dependent hydrolases"/>
    <property type="match status" value="1"/>
</dbReference>
<dbReference type="Gene3D" id="3.20.20.140">
    <property type="entry name" value="Metal-dependent hydrolases"/>
    <property type="match status" value="1"/>
</dbReference>
<feature type="domain" description="Aminodeoxyfutalosine deaminase/Imidazolonepropionase-like composite" evidence="6">
    <location>
        <begin position="26"/>
        <end position="48"/>
    </location>
</feature>
<dbReference type="OrthoDB" id="9796020at2"/>
<evidence type="ECO:0000256" key="2">
    <source>
        <dbReference type="ARBA" id="ARBA00022723"/>
    </source>
</evidence>
<reference evidence="7 9" key="2">
    <citation type="submission" date="2018-03" db="EMBL/GenBank/DDBJ databases">
        <title>Genomic Encyclopedia of Archaeal and Bacterial Type Strains, Phase II (KMG-II): from individual species to whole genera.</title>
        <authorList>
            <person name="Goeker M."/>
        </authorList>
    </citation>
    <scope>NUCLEOTIDE SEQUENCE [LARGE SCALE GENOMIC DNA]</scope>
    <source>
        <strain evidence="7 9">DSM 25227</strain>
    </source>
</reference>
<feature type="domain" description="Amidohydrolase-related" evidence="5">
    <location>
        <begin position="59"/>
        <end position="431"/>
    </location>
</feature>
<proteinExistence type="inferred from homology"/>
<sequence>MADIRIDNATVITMDKERRVIDQGSVAIEKDRIVAVGPTSEIAPAHPAETVIDGTRMAVMPGLIDVHAHAGHGLIKTMGGGNGKAWFETCGEVYTTASDTHFWHSEAMLAGLERLKAGVTCGVSLLGGGDTVMRTDEPIYGEAHLDAIRQLGTRVVMAVGSCRATYPWTYANWESGTPKELTVSFEDQMATCETLIKAYHGTEGGRLNICMITPTLRGEHLDHASKDEVAEMIRQAQAGSRIAREHGLVFTQDGHQTGTVKFAKENMDILGPEMLLSHATDFTDEEIEICAEYDLKIAHNTSSNASVFGRCRAIELMDAGVTVGIGSDATAPDRSGDMLRHVQHCMHYHRRHFRDTHVLPPGKALEMVTIDSARALGMEDEIGSLDVGKKADVIAIDLAKPHLFPHNMIPFRVAYFANGADVDTVIVNGKVLMRGREVATADQAKVLDEAQKATDIMLERTGRHALLDIPENFFGATRY</sequence>
<comment type="similarity">
    <text evidence="1">Belongs to the metallo-dependent hydrolases superfamily. ATZ/TRZ family.</text>
</comment>
<evidence type="ECO:0000313" key="10">
    <source>
        <dbReference type="Proteomes" id="UP000251571"/>
    </source>
</evidence>
<dbReference type="PANTHER" id="PTHR43794:SF11">
    <property type="entry name" value="AMIDOHYDROLASE-RELATED DOMAIN-CONTAINING PROTEIN"/>
    <property type="match status" value="1"/>
</dbReference>
<dbReference type="Pfam" id="PF22039">
    <property type="entry name" value="HUTI_composite_bact"/>
    <property type="match status" value="1"/>
</dbReference>
<dbReference type="Proteomes" id="UP000251571">
    <property type="component" value="Unassembled WGS sequence"/>
</dbReference>
<evidence type="ECO:0000256" key="3">
    <source>
        <dbReference type="ARBA" id="ARBA00022801"/>
    </source>
</evidence>
<dbReference type="GO" id="GO:0046872">
    <property type="term" value="F:metal ion binding"/>
    <property type="evidence" value="ECO:0007669"/>
    <property type="project" value="UniProtKB-KW"/>
</dbReference>
<protein>
    <submittedName>
        <fullName evidence="7 8">Cytosine/adenosine deaminase</fullName>
    </submittedName>
</protein>
<dbReference type="InterPro" id="IPR006680">
    <property type="entry name" value="Amidohydro-rel"/>
</dbReference>
<evidence type="ECO:0000313" key="8">
    <source>
        <dbReference type="EMBL" id="SSA37287.1"/>
    </source>
</evidence>
<reference evidence="8 10" key="1">
    <citation type="submission" date="2016-10" db="EMBL/GenBank/DDBJ databases">
        <authorList>
            <person name="Cai Z."/>
        </authorList>
    </citation>
    <scope>NUCLEOTIDE SEQUENCE [LARGE SCALE GENOMIC DNA]</scope>
    <source>
        <strain evidence="8 10">DSM 25227</strain>
    </source>
</reference>
<dbReference type="InterPro" id="IPR011059">
    <property type="entry name" value="Metal-dep_hydrolase_composite"/>
</dbReference>